<protein>
    <submittedName>
        <fullName evidence="1">Uncharacterized protein</fullName>
    </submittedName>
</protein>
<name>A0A4X1SGY8_PIG</name>
<reference evidence="1" key="2">
    <citation type="submission" date="2025-08" db="UniProtKB">
        <authorList>
            <consortium name="Ensembl"/>
        </authorList>
    </citation>
    <scope>IDENTIFICATION</scope>
</reference>
<dbReference type="Proteomes" id="UP000314985">
    <property type="component" value="Unassembled WGS sequence"/>
</dbReference>
<evidence type="ECO:0000313" key="2">
    <source>
        <dbReference type="Proteomes" id="UP000314985"/>
    </source>
</evidence>
<dbReference type="AlphaFoldDB" id="A0A4X1SGY8"/>
<proteinExistence type="predicted"/>
<evidence type="ECO:0000313" key="1">
    <source>
        <dbReference type="Ensembl" id="ENSSSCP00070001450.1"/>
    </source>
</evidence>
<organism evidence="1 2">
    <name type="scientific">Sus scrofa</name>
    <name type="common">Pig</name>
    <dbReference type="NCBI Taxonomy" id="9823"/>
    <lineage>
        <taxon>Eukaryota</taxon>
        <taxon>Metazoa</taxon>
        <taxon>Chordata</taxon>
        <taxon>Craniata</taxon>
        <taxon>Vertebrata</taxon>
        <taxon>Euteleostomi</taxon>
        <taxon>Mammalia</taxon>
        <taxon>Eutheria</taxon>
        <taxon>Laurasiatheria</taxon>
        <taxon>Artiodactyla</taxon>
        <taxon>Suina</taxon>
        <taxon>Suidae</taxon>
        <taxon>Sus</taxon>
    </lineage>
</organism>
<reference evidence="2" key="1">
    <citation type="submission" date="2017-08" db="EMBL/GenBank/DDBJ databases">
        <title>USMARCv1.0.</title>
        <authorList>
            <person name="Hannum G.I."/>
            <person name="Koren S."/>
            <person name="Schroeder S.G."/>
            <person name="Chin S.C."/>
            <person name="Nonneman D.J."/>
            <person name="Becker S.A."/>
            <person name="Rosen B.D."/>
            <person name="Bickhart D.M."/>
            <person name="Putnam N.H."/>
            <person name="Green R.E."/>
            <person name="Tuggle C.K."/>
            <person name="Liu H."/>
            <person name="Rohrer G.A."/>
            <person name="Warr A."/>
            <person name="Hall R."/>
            <person name="Kim K."/>
            <person name="Hume D.A."/>
            <person name="Talbot R."/>
            <person name="Chow W."/>
            <person name="Howe K."/>
            <person name="Schwartz A.S."/>
            <person name="Watson M."/>
            <person name="Archibald A.L."/>
            <person name="Phillippy A.M."/>
            <person name="Smith T.P.L."/>
        </authorList>
    </citation>
    <scope>NUCLEOTIDE SEQUENCE [LARGE SCALE GENOMIC DNA]</scope>
</reference>
<accession>A0A4X1SGY8</accession>
<dbReference type="Ensembl" id="ENSSSCT00070001717.1">
    <property type="protein sequence ID" value="ENSSSCP00070001450.1"/>
    <property type="gene ID" value="ENSSSCG00070000866.1"/>
</dbReference>
<sequence>MRPVPPLGCHLHCCHRQWSVVFNEGGKVAYSQSILWDPFLFTGLSLSARYCPTALRSGWVILLLVSFYLLCYNSACPTFPQFFSISHFLCPRDTNIISPFVLPPLLQFRIDCSLPKGSFLILSQSVFIAPY</sequence>